<feature type="transmembrane region" description="Helical" evidence="7">
    <location>
        <begin position="126"/>
        <end position="149"/>
    </location>
</feature>
<keyword evidence="5 7" id="KW-1133">Transmembrane helix</keyword>
<dbReference type="InterPro" id="IPR000515">
    <property type="entry name" value="MetI-like"/>
</dbReference>
<keyword evidence="4 7" id="KW-0812">Transmembrane</keyword>
<keyword evidence="6 7" id="KW-0472">Membrane</keyword>
<feature type="transmembrane region" description="Helical" evidence="7">
    <location>
        <begin position="235"/>
        <end position="262"/>
    </location>
</feature>
<accession>A0A2W5S387</accession>
<evidence type="ECO:0000313" key="10">
    <source>
        <dbReference type="Proteomes" id="UP000248975"/>
    </source>
</evidence>
<comment type="caution">
    <text evidence="9">The sequence shown here is derived from an EMBL/GenBank/DDBJ whole genome shotgun (WGS) entry which is preliminary data.</text>
</comment>
<feature type="transmembrane region" description="Helical" evidence="7">
    <location>
        <begin position="385"/>
        <end position="403"/>
    </location>
</feature>
<feature type="domain" description="ABC transmembrane type-1" evidence="8">
    <location>
        <begin position="319"/>
        <end position="507"/>
    </location>
</feature>
<dbReference type="Gene3D" id="1.10.3720.10">
    <property type="entry name" value="MetI-like"/>
    <property type="match status" value="2"/>
</dbReference>
<dbReference type="PANTHER" id="PTHR30183:SF9">
    <property type="entry name" value="THIAMINE TRANSPORT SYSTEM PERMEASE PROTEIN THIP"/>
    <property type="match status" value="1"/>
</dbReference>
<evidence type="ECO:0000256" key="2">
    <source>
        <dbReference type="ARBA" id="ARBA00022448"/>
    </source>
</evidence>
<dbReference type="InterPro" id="IPR035906">
    <property type="entry name" value="MetI-like_sf"/>
</dbReference>
<evidence type="ECO:0000256" key="5">
    <source>
        <dbReference type="ARBA" id="ARBA00022989"/>
    </source>
</evidence>
<evidence type="ECO:0000313" key="9">
    <source>
        <dbReference type="EMBL" id="PZQ95482.1"/>
    </source>
</evidence>
<feature type="transmembrane region" description="Helical" evidence="7">
    <location>
        <begin position="185"/>
        <end position="207"/>
    </location>
</feature>
<evidence type="ECO:0000256" key="7">
    <source>
        <dbReference type="SAM" id="Phobius"/>
    </source>
</evidence>
<evidence type="ECO:0000256" key="6">
    <source>
        <dbReference type="ARBA" id="ARBA00023136"/>
    </source>
</evidence>
<dbReference type="AlphaFoldDB" id="A0A2W5S387"/>
<feature type="domain" description="ABC transmembrane type-1" evidence="8">
    <location>
        <begin position="47"/>
        <end position="251"/>
    </location>
</feature>
<dbReference type="PANTHER" id="PTHR30183">
    <property type="entry name" value="MOLYBDENUM TRANSPORT SYSTEM PERMEASE PROTEIN MODB"/>
    <property type="match status" value="1"/>
</dbReference>
<dbReference type="GO" id="GO:0005886">
    <property type="term" value="C:plasma membrane"/>
    <property type="evidence" value="ECO:0007669"/>
    <property type="project" value="UniProtKB-SubCell"/>
</dbReference>
<comment type="subcellular location">
    <subcellularLocation>
        <location evidence="1">Cell membrane</location>
        <topology evidence="1">Multi-pass membrane protein</topology>
    </subcellularLocation>
</comment>
<keyword evidence="3" id="KW-1003">Cell membrane</keyword>
<dbReference type="CDD" id="cd06261">
    <property type="entry name" value="TM_PBP2"/>
    <property type="match status" value="2"/>
</dbReference>
<feature type="transmembrane region" description="Helical" evidence="7">
    <location>
        <begin position="81"/>
        <end position="106"/>
    </location>
</feature>
<gene>
    <name evidence="9" type="ORF">DI533_19425</name>
</gene>
<proteinExistence type="predicted"/>
<feature type="transmembrane region" description="Helical" evidence="7">
    <location>
        <begin position="283"/>
        <end position="302"/>
    </location>
</feature>
<keyword evidence="2" id="KW-0813">Transport</keyword>
<feature type="transmembrane region" description="Helical" evidence="7">
    <location>
        <begin position="440"/>
        <end position="468"/>
    </location>
</feature>
<feature type="transmembrane region" description="Helical" evidence="7">
    <location>
        <begin position="488"/>
        <end position="507"/>
    </location>
</feature>
<organism evidence="9 10">
    <name type="scientific">Cereibacter sphaeroides</name>
    <name type="common">Rhodobacter sphaeroides</name>
    <dbReference type="NCBI Taxonomy" id="1063"/>
    <lineage>
        <taxon>Bacteria</taxon>
        <taxon>Pseudomonadati</taxon>
        <taxon>Pseudomonadota</taxon>
        <taxon>Alphaproteobacteria</taxon>
        <taxon>Rhodobacterales</taxon>
        <taxon>Paracoccaceae</taxon>
        <taxon>Cereibacter</taxon>
    </lineage>
</organism>
<dbReference type="EMBL" id="QFQS01000007">
    <property type="protein sequence ID" value="PZQ95482.1"/>
    <property type="molecule type" value="Genomic_DNA"/>
</dbReference>
<reference evidence="9 10" key="1">
    <citation type="submission" date="2017-08" db="EMBL/GenBank/DDBJ databases">
        <title>Infants hospitalized years apart are colonized by the same room-sourced microbial strains.</title>
        <authorList>
            <person name="Brooks B."/>
            <person name="Olm M.R."/>
            <person name="Firek B.A."/>
            <person name="Baker R."/>
            <person name="Thomas B.C."/>
            <person name="Morowitz M.J."/>
            <person name="Banfield J.F."/>
        </authorList>
    </citation>
    <scope>NUCLEOTIDE SEQUENCE [LARGE SCALE GENOMIC DNA]</scope>
    <source>
        <strain evidence="9">S2_003_000_R2_11</strain>
    </source>
</reference>
<dbReference type="GO" id="GO:0055085">
    <property type="term" value="P:transmembrane transport"/>
    <property type="evidence" value="ECO:0007669"/>
    <property type="project" value="InterPro"/>
</dbReference>
<evidence type="ECO:0000256" key="3">
    <source>
        <dbReference type="ARBA" id="ARBA00022475"/>
    </source>
</evidence>
<name>A0A2W5S387_CERSP</name>
<feature type="transmembrane region" description="Helical" evidence="7">
    <location>
        <begin position="12"/>
        <end position="34"/>
    </location>
</feature>
<protein>
    <submittedName>
        <fullName evidence="9">Thiamine/thiamine pyrophosphate ABC transporter permease ThiP</fullName>
    </submittedName>
</protein>
<evidence type="ECO:0000259" key="8">
    <source>
        <dbReference type="PROSITE" id="PS50928"/>
    </source>
</evidence>
<sequence>MARGTGAIGRPGAAVAIALTLLMFGTLGVVVLRADTARLGSADWAALWFTLVSSLSAAAVSVGLAVPAARALARRRFPGRGLFVSLMGAPFLLPVVVAVLGLVTVFGRSGFVNAGLTALGLPPVSIYGFQGVLMGLVFFNLPLATRMILTGWQGIPSERLRLAASLGMGSGPIFRHLELPMLREVLPGAFIAIFLVCLTAFVIPLTLGGGPRATTLELGIYQAIRFDFDLGRAALLAAIQFALCAVAVLAASQIAMPAGFGAGLDRQARRWDAAGLGLQVQDIAVLGAAGLFLLIPLSAVLVEGVRGLGAMPPSVWPAALHSVMVALASTVLGAGAALALATAIVGGRAARWIETAGMLPLAASSLVLGTGLFLIVYPFAAPNRLALPVTALVNAVMALPYALRVILPPLRAIEAAHGRLADSLGLSGWSRLRWLVLPRLAPPLGFAAGIVAALSMGDLGVIALFAGGAQATLPLVVQGLMGSYRMEAAAGASLLLVGLSFGLFWIFDRGGRHAGA</sequence>
<dbReference type="SUPFAM" id="SSF161098">
    <property type="entry name" value="MetI-like"/>
    <property type="match status" value="2"/>
</dbReference>
<dbReference type="PROSITE" id="PS50928">
    <property type="entry name" value="ABC_TM1"/>
    <property type="match status" value="2"/>
</dbReference>
<feature type="transmembrane region" description="Helical" evidence="7">
    <location>
        <begin position="46"/>
        <end position="69"/>
    </location>
</feature>
<feature type="transmembrane region" description="Helical" evidence="7">
    <location>
        <begin position="322"/>
        <end position="346"/>
    </location>
</feature>
<evidence type="ECO:0000256" key="1">
    <source>
        <dbReference type="ARBA" id="ARBA00004651"/>
    </source>
</evidence>
<dbReference type="Proteomes" id="UP000248975">
    <property type="component" value="Unassembled WGS sequence"/>
</dbReference>
<evidence type="ECO:0000256" key="4">
    <source>
        <dbReference type="ARBA" id="ARBA00022692"/>
    </source>
</evidence>
<feature type="transmembrane region" description="Helical" evidence="7">
    <location>
        <begin position="358"/>
        <end position="379"/>
    </location>
</feature>